<evidence type="ECO:0000256" key="1">
    <source>
        <dbReference type="SAM" id="MobiDB-lite"/>
    </source>
</evidence>
<evidence type="ECO:0000313" key="3">
    <source>
        <dbReference type="Proteomes" id="UP001500033"/>
    </source>
</evidence>
<proteinExistence type="predicted"/>
<evidence type="ECO:0000313" key="2">
    <source>
        <dbReference type="EMBL" id="GAA0988786.1"/>
    </source>
</evidence>
<accession>A0ABN1SGN3</accession>
<dbReference type="Proteomes" id="UP001500033">
    <property type="component" value="Unassembled WGS sequence"/>
</dbReference>
<name>A0ABN1SGN3_9ACTN</name>
<feature type="region of interest" description="Disordered" evidence="1">
    <location>
        <begin position="1"/>
        <end position="21"/>
    </location>
</feature>
<feature type="compositionally biased region" description="Basic and acidic residues" evidence="1">
    <location>
        <begin position="58"/>
        <end position="67"/>
    </location>
</feature>
<protein>
    <submittedName>
        <fullName evidence="2">Uncharacterized protein</fullName>
    </submittedName>
</protein>
<keyword evidence="3" id="KW-1185">Reference proteome</keyword>
<reference evidence="3" key="1">
    <citation type="journal article" date="2019" name="Int. J. Syst. Evol. Microbiol.">
        <title>The Global Catalogue of Microorganisms (GCM) 10K type strain sequencing project: providing services to taxonomists for standard genome sequencing and annotation.</title>
        <authorList>
            <consortium name="The Broad Institute Genomics Platform"/>
            <consortium name="The Broad Institute Genome Sequencing Center for Infectious Disease"/>
            <person name="Wu L."/>
            <person name="Ma J."/>
        </authorList>
    </citation>
    <scope>NUCLEOTIDE SEQUENCE [LARGE SCALE GENOMIC DNA]</scope>
    <source>
        <strain evidence="3">JCM 11445</strain>
    </source>
</reference>
<sequence>MEEDMHSVPYPQIGPVWGNGGPSLTMRHSTYTPGVEDEFNYLGSASTQSSICAQNSHNEAEQPHTMEEVELEQPG</sequence>
<feature type="region of interest" description="Disordered" evidence="1">
    <location>
        <begin position="55"/>
        <end position="75"/>
    </location>
</feature>
<comment type="caution">
    <text evidence="2">The sequence shown here is derived from an EMBL/GenBank/DDBJ whole genome shotgun (WGS) entry which is preliminary data.</text>
</comment>
<organism evidence="2 3">
    <name type="scientific">Streptomyces rhizosphaericus</name>
    <dbReference type="NCBI Taxonomy" id="114699"/>
    <lineage>
        <taxon>Bacteria</taxon>
        <taxon>Bacillati</taxon>
        <taxon>Actinomycetota</taxon>
        <taxon>Actinomycetes</taxon>
        <taxon>Kitasatosporales</taxon>
        <taxon>Streptomycetaceae</taxon>
        <taxon>Streptomyces</taxon>
        <taxon>Streptomyces violaceusniger group</taxon>
    </lineage>
</organism>
<gene>
    <name evidence="2" type="ORF">GCM10009576_061570</name>
</gene>
<dbReference type="EMBL" id="BAAAIE010000045">
    <property type="protein sequence ID" value="GAA0988786.1"/>
    <property type="molecule type" value="Genomic_DNA"/>
</dbReference>